<protein>
    <submittedName>
        <fullName evidence="1">Uncharacterized protein</fullName>
    </submittedName>
</protein>
<evidence type="ECO:0000313" key="1">
    <source>
        <dbReference type="EMBL" id="QJA45648.1"/>
    </source>
</evidence>
<dbReference type="AlphaFoldDB" id="A0A6H1ZDN3"/>
<dbReference type="EMBL" id="MT143994">
    <property type="protein sequence ID" value="QJA45648.1"/>
    <property type="molecule type" value="Genomic_DNA"/>
</dbReference>
<proteinExistence type="predicted"/>
<accession>A0A6H1ZDN3</accession>
<reference evidence="1" key="1">
    <citation type="submission" date="2020-03" db="EMBL/GenBank/DDBJ databases">
        <title>The deep terrestrial virosphere.</title>
        <authorList>
            <person name="Holmfeldt K."/>
            <person name="Nilsson E."/>
            <person name="Simone D."/>
            <person name="Lopez-Fernandez M."/>
            <person name="Wu X."/>
            <person name="de Brujin I."/>
            <person name="Lundin D."/>
            <person name="Andersson A."/>
            <person name="Bertilsson S."/>
            <person name="Dopson M."/>
        </authorList>
    </citation>
    <scope>NUCLEOTIDE SEQUENCE</scope>
    <source>
        <strain evidence="1">TM448A00264</strain>
        <strain evidence="2">TM448B00655</strain>
    </source>
</reference>
<sequence length="139" mass="16217">MSLSCSCDYDWDGEGWCYWDMDVEFRPFDRSRRKRCVSCNALIDHGADCLEFKRMQYPQNEVQAKIYGDWDVEITLPSYFICETCGEIYLNLWALGYECMNPQNGMQKYLDEYHDLTGWVPGMGPGPSNGNTEAHNDHR</sequence>
<gene>
    <name evidence="1" type="ORF">TM448A00264_0026</name>
    <name evidence="2" type="ORF">TM448B00655_0004</name>
</gene>
<dbReference type="EMBL" id="MT144643">
    <property type="protein sequence ID" value="QJH96201.1"/>
    <property type="molecule type" value="Genomic_DNA"/>
</dbReference>
<organism evidence="1">
    <name type="scientific">viral metagenome</name>
    <dbReference type="NCBI Taxonomy" id="1070528"/>
    <lineage>
        <taxon>unclassified sequences</taxon>
        <taxon>metagenomes</taxon>
        <taxon>organismal metagenomes</taxon>
    </lineage>
</organism>
<evidence type="ECO:0000313" key="2">
    <source>
        <dbReference type="EMBL" id="QJH96201.1"/>
    </source>
</evidence>
<name>A0A6H1ZDN3_9ZZZZ</name>